<dbReference type="AlphaFoldDB" id="A0A9X2MG48"/>
<evidence type="ECO:0000313" key="5">
    <source>
        <dbReference type="EMBL" id="MCR2043383.1"/>
    </source>
</evidence>
<evidence type="ECO:0000256" key="2">
    <source>
        <dbReference type="ARBA" id="ARBA00022747"/>
    </source>
</evidence>
<dbReference type="RefSeq" id="WP_257490270.1">
    <property type="nucleotide sequence ID" value="NZ_JANJZL010000002.1"/>
</dbReference>
<dbReference type="EMBL" id="JANJZL010000002">
    <property type="protein sequence ID" value="MCR2043383.1"/>
    <property type="molecule type" value="Genomic_DNA"/>
</dbReference>
<evidence type="ECO:0000256" key="3">
    <source>
        <dbReference type="ARBA" id="ARBA00023125"/>
    </source>
</evidence>
<reference evidence="5" key="1">
    <citation type="submission" date="2022-07" db="EMBL/GenBank/DDBJ databases">
        <title>Enhanced cultured diversity of the mouse gut microbiota enables custom-made synthetic communities.</title>
        <authorList>
            <person name="Afrizal A."/>
        </authorList>
    </citation>
    <scope>NUCLEOTIDE SEQUENCE</scope>
    <source>
        <strain evidence="5">DSM 29482</strain>
    </source>
</reference>
<dbReference type="EC" id="3.1.21.-" evidence="5"/>
<dbReference type="Proteomes" id="UP001142078">
    <property type="component" value="Unassembled WGS sequence"/>
</dbReference>
<organism evidence="5 6">
    <name type="scientific">Anaerosalibacter massiliensis</name>
    <dbReference type="NCBI Taxonomy" id="1347392"/>
    <lineage>
        <taxon>Bacteria</taxon>
        <taxon>Bacillati</taxon>
        <taxon>Bacillota</taxon>
        <taxon>Tissierellia</taxon>
        <taxon>Tissierellales</taxon>
        <taxon>Sporanaerobacteraceae</taxon>
        <taxon>Anaerosalibacter</taxon>
    </lineage>
</organism>
<evidence type="ECO:0000259" key="4">
    <source>
        <dbReference type="Pfam" id="PF01420"/>
    </source>
</evidence>
<keyword evidence="5" id="KW-0255">Endonuclease</keyword>
<protein>
    <submittedName>
        <fullName evidence="5">Restriction endonuclease subunit S</fullName>
        <ecNumber evidence="5">3.1.21.-</ecNumber>
    </submittedName>
</protein>
<keyword evidence="6" id="KW-1185">Reference proteome</keyword>
<dbReference type="InterPro" id="IPR044946">
    <property type="entry name" value="Restrct_endonuc_typeI_TRD_sf"/>
</dbReference>
<keyword evidence="5" id="KW-0540">Nuclease</keyword>
<dbReference type="InterPro" id="IPR052021">
    <property type="entry name" value="Type-I_RS_S_subunit"/>
</dbReference>
<keyword evidence="3" id="KW-0238">DNA-binding</keyword>
<evidence type="ECO:0000313" key="6">
    <source>
        <dbReference type="Proteomes" id="UP001142078"/>
    </source>
</evidence>
<keyword evidence="2" id="KW-0680">Restriction system</keyword>
<proteinExistence type="inferred from homology"/>
<feature type="domain" description="Type I restriction modification DNA specificity" evidence="4">
    <location>
        <begin position="213"/>
        <end position="392"/>
    </location>
</feature>
<dbReference type="SUPFAM" id="SSF116734">
    <property type="entry name" value="DNA methylase specificity domain"/>
    <property type="match status" value="2"/>
</dbReference>
<dbReference type="GO" id="GO:0004519">
    <property type="term" value="F:endonuclease activity"/>
    <property type="evidence" value="ECO:0007669"/>
    <property type="project" value="UniProtKB-KW"/>
</dbReference>
<dbReference type="GO" id="GO:0009307">
    <property type="term" value="P:DNA restriction-modification system"/>
    <property type="evidence" value="ECO:0007669"/>
    <property type="project" value="UniProtKB-KW"/>
</dbReference>
<accession>A0A9X2MG48</accession>
<dbReference type="PANTHER" id="PTHR30408">
    <property type="entry name" value="TYPE-1 RESTRICTION ENZYME ECOKI SPECIFICITY PROTEIN"/>
    <property type="match status" value="1"/>
</dbReference>
<comment type="caution">
    <text evidence="5">The sequence shown here is derived from an EMBL/GenBank/DDBJ whole genome shotgun (WGS) entry which is preliminary data.</text>
</comment>
<sequence length="406" mass="47798">MREQLVPELRFPEFEGEWEEKKGKFIFKTISIKNKGYLDVLSATQDRGVVYRKDLDMEIQYDKANLNNYKKVSKTDFVISLRSFQGGIECSDIEGIMSPAYTIFNFKDKELYSTDFFRVMFKSGDFIRKLDTLTYGVRDGKSISYRDFSSINFKIPSPQEQQKIGDFFYKIDKKLELQQEKIDNLKKYKKGIMQRIFSQEIRFKDDNGNDYPDWEEKKLEEIVRFIKNYSYSRNDEGEGKYSHIHYGDIHSRYNGLITKNTVVPKIKSNKEHIELKDGDIIVADASEDYKDLGKTVILLEKGSRNIIASLHTFALRPNEKLNSIYFLNYSYSDSYKQYMYKKGTGISVFGINKKNLENMSILLPSLQEQIKIANFLSSIDKKIELEEEKLEEYKKFKKGLMQRMFI</sequence>
<dbReference type="GO" id="GO:0016787">
    <property type="term" value="F:hydrolase activity"/>
    <property type="evidence" value="ECO:0007669"/>
    <property type="project" value="UniProtKB-KW"/>
</dbReference>
<dbReference type="Gene3D" id="1.10.287.1120">
    <property type="entry name" value="Bipartite methylase S protein"/>
    <property type="match status" value="1"/>
</dbReference>
<dbReference type="Pfam" id="PF01420">
    <property type="entry name" value="Methylase_S"/>
    <property type="match status" value="2"/>
</dbReference>
<dbReference type="GO" id="GO:0003677">
    <property type="term" value="F:DNA binding"/>
    <property type="evidence" value="ECO:0007669"/>
    <property type="project" value="UniProtKB-KW"/>
</dbReference>
<dbReference type="PANTHER" id="PTHR30408:SF12">
    <property type="entry name" value="TYPE I RESTRICTION ENZYME MJAVIII SPECIFICITY SUBUNIT"/>
    <property type="match status" value="1"/>
</dbReference>
<evidence type="ECO:0000256" key="1">
    <source>
        <dbReference type="ARBA" id="ARBA00010923"/>
    </source>
</evidence>
<name>A0A9X2MG48_9FIRM</name>
<dbReference type="InterPro" id="IPR000055">
    <property type="entry name" value="Restrct_endonuc_typeI_TRD"/>
</dbReference>
<comment type="similarity">
    <text evidence="1">Belongs to the type-I restriction system S methylase family.</text>
</comment>
<keyword evidence="5" id="KW-0378">Hydrolase</keyword>
<dbReference type="Gene3D" id="3.90.220.20">
    <property type="entry name" value="DNA methylase specificity domains"/>
    <property type="match status" value="2"/>
</dbReference>
<gene>
    <name evidence="5" type="ORF">NSA23_04540</name>
</gene>
<feature type="domain" description="Type I restriction modification DNA specificity" evidence="4">
    <location>
        <begin position="21"/>
        <end position="186"/>
    </location>
</feature>